<dbReference type="STRING" id="756272.Plabr_3094"/>
<dbReference type="HOGENOM" id="CLU_683122_0_0_0"/>
<dbReference type="SMART" id="SM00028">
    <property type="entry name" value="TPR"/>
    <property type="match status" value="3"/>
</dbReference>
<name>F0SI08_RUBBR</name>
<accession>F0SI08</accession>
<sequence>MKILAIAICTLILGLSSLELTSETSSLWASLFVSPDYFAVHMLTAVCLLLLSRPAIPFLFHRMTSRVGLGAAGALALILSAIALDPASLPKDAVVLATIRFVASLTLSYPIAYLVSEFLPASDDVASPEVVSPEEDRAVPVSKWSPLGIGLVLATVIPFSYGHFLADYYSNQLTEALKNQRLELARSASGSWSRLAPLARWHDQPVDEIHAQLVGEVNRIRNALSELSAGQVRSNPGMVASMALQVDDFDGAVSVIEPHLQGNAPSPFAWDTFGLILQRQELWPESEQAYRKAFELWNQQTASSNENGLASALRGIAHAQNRQGRVRDAEQTYQQLLEIDSSAETHFLLAQFYEEEQQTEEAYHHASEAMILAPAQFQQPGQTLINKLQSAHMGCFQIYRRPR</sequence>
<reference evidence="4" key="1">
    <citation type="submission" date="2011-02" db="EMBL/GenBank/DDBJ databases">
        <title>The complete genome of Planctomyces brasiliensis DSM 5305.</title>
        <authorList>
            <person name="Lucas S."/>
            <person name="Copeland A."/>
            <person name="Lapidus A."/>
            <person name="Bruce D."/>
            <person name="Goodwin L."/>
            <person name="Pitluck S."/>
            <person name="Kyrpides N."/>
            <person name="Mavromatis K."/>
            <person name="Pagani I."/>
            <person name="Ivanova N."/>
            <person name="Ovchinnikova G."/>
            <person name="Lu M."/>
            <person name="Detter J.C."/>
            <person name="Han C."/>
            <person name="Land M."/>
            <person name="Hauser L."/>
            <person name="Markowitz V."/>
            <person name="Cheng J.-F."/>
            <person name="Hugenholtz P."/>
            <person name="Woyke T."/>
            <person name="Wu D."/>
            <person name="Tindall B."/>
            <person name="Pomrenke H.G."/>
            <person name="Brambilla E."/>
            <person name="Klenk H.-P."/>
            <person name="Eisen J.A."/>
        </authorList>
    </citation>
    <scope>NUCLEOTIDE SEQUENCE [LARGE SCALE GENOMIC DNA]</scope>
    <source>
        <strain evidence="4">ATCC 49424 / DSM 5305 / JCM 21570 / NBRC 103401 / IFAM 1448</strain>
    </source>
</reference>
<protein>
    <recommendedName>
        <fullName evidence="5">Tetratricopeptide TPR_1 repeat-containing protein</fullName>
    </recommendedName>
</protein>
<feature type="transmembrane region" description="Helical" evidence="2">
    <location>
        <begin position="93"/>
        <end position="115"/>
    </location>
</feature>
<evidence type="ECO:0000256" key="2">
    <source>
        <dbReference type="SAM" id="Phobius"/>
    </source>
</evidence>
<gene>
    <name evidence="3" type="ordered locus">Plabr_3094</name>
</gene>
<dbReference type="Gene3D" id="1.25.40.10">
    <property type="entry name" value="Tetratricopeptide repeat domain"/>
    <property type="match status" value="1"/>
</dbReference>
<dbReference type="EMBL" id="CP002546">
    <property type="protein sequence ID" value="ADY60691.1"/>
    <property type="molecule type" value="Genomic_DNA"/>
</dbReference>
<proteinExistence type="predicted"/>
<keyword evidence="2" id="KW-0472">Membrane</keyword>
<evidence type="ECO:0000256" key="1">
    <source>
        <dbReference type="PROSITE-ProRule" id="PRU00339"/>
    </source>
</evidence>
<dbReference type="Proteomes" id="UP000006860">
    <property type="component" value="Chromosome"/>
</dbReference>
<dbReference type="PROSITE" id="PS50005">
    <property type="entry name" value="TPR"/>
    <property type="match status" value="1"/>
</dbReference>
<dbReference type="InterPro" id="IPR019734">
    <property type="entry name" value="TPR_rpt"/>
</dbReference>
<keyword evidence="4" id="KW-1185">Reference proteome</keyword>
<dbReference type="eggNOG" id="COG0457">
    <property type="taxonomic scope" value="Bacteria"/>
</dbReference>
<evidence type="ECO:0008006" key="5">
    <source>
        <dbReference type="Google" id="ProtNLM"/>
    </source>
</evidence>
<dbReference type="KEGG" id="pbs:Plabr_3094"/>
<organism evidence="3 4">
    <name type="scientific">Rubinisphaera brasiliensis (strain ATCC 49424 / DSM 5305 / JCM 21570 / IAM 15109 / NBRC 103401 / IFAM 1448)</name>
    <name type="common">Planctomyces brasiliensis</name>
    <dbReference type="NCBI Taxonomy" id="756272"/>
    <lineage>
        <taxon>Bacteria</taxon>
        <taxon>Pseudomonadati</taxon>
        <taxon>Planctomycetota</taxon>
        <taxon>Planctomycetia</taxon>
        <taxon>Planctomycetales</taxon>
        <taxon>Planctomycetaceae</taxon>
        <taxon>Rubinisphaera</taxon>
    </lineage>
</organism>
<dbReference type="SUPFAM" id="SSF48452">
    <property type="entry name" value="TPR-like"/>
    <property type="match status" value="1"/>
</dbReference>
<dbReference type="Pfam" id="PF13424">
    <property type="entry name" value="TPR_12"/>
    <property type="match status" value="1"/>
</dbReference>
<feature type="transmembrane region" description="Helical" evidence="2">
    <location>
        <begin position="37"/>
        <end position="60"/>
    </location>
</feature>
<dbReference type="InterPro" id="IPR011990">
    <property type="entry name" value="TPR-like_helical_dom_sf"/>
</dbReference>
<keyword evidence="2" id="KW-1133">Transmembrane helix</keyword>
<dbReference type="RefSeq" id="WP_013629412.1">
    <property type="nucleotide sequence ID" value="NC_015174.1"/>
</dbReference>
<keyword evidence="1" id="KW-0802">TPR repeat</keyword>
<keyword evidence="2" id="KW-0812">Transmembrane</keyword>
<dbReference type="AlphaFoldDB" id="F0SI08"/>
<evidence type="ECO:0000313" key="3">
    <source>
        <dbReference type="EMBL" id="ADY60691.1"/>
    </source>
</evidence>
<dbReference type="OrthoDB" id="215446at2"/>
<feature type="repeat" description="TPR" evidence="1">
    <location>
        <begin position="343"/>
        <end position="376"/>
    </location>
</feature>
<evidence type="ECO:0000313" key="4">
    <source>
        <dbReference type="Proteomes" id="UP000006860"/>
    </source>
</evidence>
<feature type="transmembrane region" description="Helical" evidence="2">
    <location>
        <begin position="67"/>
        <end position="87"/>
    </location>
</feature>